<dbReference type="EMBL" id="CAMGYJ010000009">
    <property type="protein sequence ID" value="CAI0474024.1"/>
    <property type="molecule type" value="Genomic_DNA"/>
</dbReference>
<sequence length="56" mass="6468">MLHGMLQVLCNSSPYIYSPYDTLVAQLGVTCNPPPHFYFTFILTFMYIDCKNVEVM</sequence>
<dbReference type="Proteomes" id="UP001154282">
    <property type="component" value="Unassembled WGS sequence"/>
</dbReference>
<name>A0AAV0PS96_9ROSI</name>
<protein>
    <submittedName>
        <fullName evidence="2">Uncharacterized protein</fullName>
    </submittedName>
</protein>
<dbReference type="AlphaFoldDB" id="A0AAV0PS96"/>
<evidence type="ECO:0000313" key="2">
    <source>
        <dbReference type="EMBL" id="CAI0474024.1"/>
    </source>
</evidence>
<reference evidence="2" key="1">
    <citation type="submission" date="2022-08" db="EMBL/GenBank/DDBJ databases">
        <authorList>
            <person name="Gutierrez-Valencia J."/>
        </authorList>
    </citation>
    <scope>NUCLEOTIDE SEQUENCE</scope>
</reference>
<organism evidence="2 4">
    <name type="scientific">Linum tenue</name>
    <dbReference type="NCBI Taxonomy" id="586396"/>
    <lineage>
        <taxon>Eukaryota</taxon>
        <taxon>Viridiplantae</taxon>
        <taxon>Streptophyta</taxon>
        <taxon>Embryophyta</taxon>
        <taxon>Tracheophyta</taxon>
        <taxon>Spermatophyta</taxon>
        <taxon>Magnoliopsida</taxon>
        <taxon>eudicotyledons</taxon>
        <taxon>Gunneridae</taxon>
        <taxon>Pentapetalae</taxon>
        <taxon>rosids</taxon>
        <taxon>fabids</taxon>
        <taxon>Malpighiales</taxon>
        <taxon>Linaceae</taxon>
        <taxon>Linum</taxon>
    </lineage>
</organism>
<evidence type="ECO:0000313" key="4">
    <source>
        <dbReference type="Proteomes" id="UP001154282"/>
    </source>
</evidence>
<gene>
    <name evidence="1" type="ORF">LITE_LOCUS20434</name>
    <name evidence="2" type="ORF">LITE_LOCUS39868</name>
    <name evidence="3" type="ORF">LITE_LOCUS51221</name>
</gene>
<accession>A0AAV0PS96</accession>
<evidence type="ECO:0000313" key="3">
    <source>
        <dbReference type="EMBL" id="CAI0627307.1"/>
    </source>
</evidence>
<dbReference type="EMBL" id="CAMGYJ010000005">
    <property type="protein sequence ID" value="CAI0425517.1"/>
    <property type="molecule type" value="Genomic_DNA"/>
</dbReference>
<evidence type="ECO:0000313" key="1">
    <source>
        <dbReference type="EMBL" id="CAI0425517.1"/>
    </source>
</evidence>
<comment type="caution">
    <text evidence="2">The sequence shown here is derived from an EMBL/GenBank/DDBJ whole genome shotgun (WGS) entry which is preliminary data.</text>
</comment>
<proteinExistence type="predicted"/>
<keyword evidence="4" id="KW-1185">Reference proteome</keyword>
<dbReference type="EMBL" id="CAMGYJ010000011">
    <property type="protein sequence ID" value="CAI0627307.1"/>
    <property type="molecule type" value="Genomic_DNA"/>
</dbReference>